<organism evidence="10 11">
    <name type="scientific">Peltaster fructicola</name>
    <dbReference type="NCBI Taxonomy" id="286661"/>
    <lineage>
        <taxon>Eukaryota</taxon>
        <taxon>Fungi</taxon>
        <taxon>Dikarya</taxon>
        <taxon>Ascomycota</taxon>
        <taxon>Pezizomycotina</taxon>
        <taxon>Dothideomycetes</taxon>
        <taxon>Dothideomycetes incertae sedis</taxon>
        <taxon>Peltaster</taxon>
    </lineage>
</organism>
<reference evidence="10 11" key="1">
    <citation type="journal article" date="2016" name="Sci. Rep.">
        <title>Peltaster fructicola genome reveals evolution from an invasive phytopathogen to an ectophytic parasite.</title>
        <authorList>
            <person name="Xu C."/>
            <person name="Chen H."/>
            <person name="Gleason M.L."/>
            <person name="Xu J.R."/>
            <person name="Liu H."/>
            <person name="Zhang R."/>
            <person name="Sun G."/>
        </authorList>
    </citation>
    <scope>NUCLEOTIDE SEQUENCE [LARGE SCALE GENOMIC DNA]</scope>
    <source>
        <strain evidence="10 11">LNHT1506</strain>
    </source>
</reference>
<feature type="transmembrane region" description="Helical" evidence="8">
    <location>
        <begin position="342"/>
        <end position="364"/>
    </location>
</feature>
<keyword evidence="5 8" id="KW-1133">Transmembrane helix</keyword>
<dbReference type="InterPro" id="IPR003663">
    <property type="entry name" value="Sugar/inositol_transpt"/>
</dbReference>
<evidence type="ECO:0000256" key="2">
    <source>
        <dbReference type="ARBA" id="ARBA00010992"/>
    </source>
</evidence>
<feature type="transmembrane region" description="Helical" evidence="8">
    <location>
        <begin position="153"/>
        <end position="173"/>
    </location>
</feature>
<dbReference type="GO" id="GO:0005351">
    <property type="term" value="F:carbohydrate:proton symporter activity"/>
    <property type="evidence" value="ECO:0007669"/>
    <property type="project" value="TreeGrafter"/>
</dbReference>
<feature type="domain" description="Major facilitator superfamily (MFS) profile" evidence="9">
    <location>
        <begin position="23"/>
        <end position="466"/>
    </location>
</feature>
<evidence type="ECO:0000256" key="3">
    <source>
        <dbReference type="ARBA" id="ARBA00022448"/>
    </source>
</evidence>
<dbReference type="InterPro" id="IPR005828">
    <property type="entry name" value="MFS_sugar_transport-like"/>
</dbReference>
<feature type="transmembrane region" description="Helical" evidence="8">
    <location>
        <begin position="20"/>
        <end position="41"/>
    </location>
</feature>
<evidence type="ECO:0000256" key="6">
    <source>
        <dbReference type="ARBA" id="ARBA00023136"/>
    </source>
</evidence>
<dbReference type="PROSITE" id="PS50850">
    <property type="entry name" value="MFS"/>
    <property type="match status" value="1"/>
</dbReference>
<dbReference type="FunFam" id="1.20.1250.20:FF:000134">
    <property type="entry name" value="MFS sugar transporter protein"/>
    <property type="match status" value="1"/>
</dbReference>
<dbReference type="PRINTS" id="PR00171">
    <property type="entry name" value="SUGRTRNSPORT"/>
</dbReference>
<gene>
    <name evidence="10" type="ORF">AMS68_004703</name>
</gene>
<dbReference type="PROSITE" id="PS00216">
    <property type="entry name" value="SUGAR_TRANSPORT_1"/>
    <property type="match status" value="1"/>
</dbReference>
<dbReference type="InterPro" id="IPR005829">
    <property type="entry name" value="Sugar_transporter_CS"/>
</dbReference>
<dbReference type="Gene3D" id="1.20.1250.20">
    <property type="entry name" value="MFS general substrate transporter like domains"/>
    <property type="match status" value="1"/>
</dbReference>
<sequence>MATTTPTGNNPLAMFPPPRYISASILCAFGGFLLGIDTSIIGPTTIMKSFVSDFGTLSSAVHGLIVSMILLSAAVSSFFAGKLADSLGRVPAIALGAAVLCLGVALEAGAVHIGMFAAGRLIEGFGYGAFFATQTVYICEISPPTVRGPLTSLPQFLICVGLVVGYFTCYGTASLPGSLSWRLPFIVLAVLSALYVVLTLSLLPASPRWLIENGRQNEADKIWDMLEIKHEDRLVVEQEIRLEQVNEIVETTAAHSAPSSATFKDMFTPETRERTMLAVFMMGFLQLCGIDAVLYQYAPLLFQQAGLASEEASFLASGVSGIAIVVSSVPALLLADRWGRRTSVLIGGISLSVTMALMAALYAANTVHAGEGTARFIVIACIYVYCITVAATWGVTIKVYAPEIQPQQTRAQATSLAYGVNWLANWFVVFVSPIMLERSSSAAYFLFAACTAIATVVCFVFMVETRGAALDEVEERFKLASECRRLLVSKMLSSALRRRQTG</sequence>
<dbReference type="AlphaFoldDB" id="A0A6H0XWX6"/>
<dbReference type="OrthoDB" id="5399138at2759"/>
<comment type="similarity">
    <text evidence="2 7">Belongs to the major facilitator superfamily. Sugar transporter (TC 2.A.1.1) family.</text>
</comment>
<feature type="transmembrane region" description="Helical" evidence="8">
    <location>
        <begin position="61"/>
        <end position="80"/>
    </location>
</feature>
<evidence type="ECO:0000313" key="11">
    <source>
        <dbReference type="Proteomes" id="UP000503462"/>
    </source>
</evidence>
<dbReference type="InterPro" id="IPR050360">
    <property type="entry name" value="MFS_Sugar_Transporters"/>
</dbReference>
<feature type="transmembrane region" description="Helical" evidence="8">
    <location>
        <begin position="376"/>
        <end position="395"/>
    </location>
</feature>
<feature type="transmembrane region" description="Helical" evidence="8">
    <location>
        <begin position="124"/>
        <end position="141"/>
    </location>
</feature>
<feature type="transmembrane region" description="Helical" evidence="8">
    <location>
        <begin position="315"/>
        <end position="335"/>
    </location>
</feature>
<dbReference type="Proteomes" id="UP000503462">
    <property type="component" value="Chromosome 3"/>
</dbReference>
<dbReference type="NCBIfam" id="TIGR00879">
    <property type="entry name" value="SP"/>
    <property type="match status" value="1"/>
</dbReference>
<dbReference type="EMBL" id="CP051141">
    <property type="protein sequence ID" value="QIW99185.1"/>
    <property type="molecule type" value="Genomic_DNA"/>
</dbReference>
<evidence type="ECO:0000313" key="10">
    <source>
        <dbReference type="EMBL" id="QIW99185.1"/>
    </source>
</evidence>
<protein>
    <recommendedName>
        <fullName evidence="9">Major facilitator superfamily (MFS) profile domain-containing protein</fullName>
    </recommendedName>
</protein>
<evidence type="ECO:0000256" key="1">
    <source>
        <dbReference type="ARBA" id="ARBA00004141"/>
    </source>
</evidence>
<keyword evidence="3 7" id="KW-0813">Transport</keyword>
<dbReference type="InterPro" id="IPR036259">
    <property type="entry name" value="MFS_trans_sf"/>
</dbReference>
<feature type="transmembrane region" description="Helical" evidence="8">
    <location>
        <begin position="416"/>
        <end position="436"/>
    </location>
</feature>
<dbReference type="PANTHER" id="PTHR48022">
    <property type="entry name" value="PLASTIDIC GLUCOSE TRANSPORTER 4"/>
    <property type="match status" value="1"/>
</dbReference>
<dbReference type="PROSITE" id="PS00217">
    <property type="entry name" value="SUGAR_TRANSPORT_2"/>
    <property type="match status" value="1"/>
</dbReference>
<dbReference type="SUPFAM" id="SSF103473">
    <property type="entry name" value="MFS general substrate transporter"/>
    <property type="match status" value="1"/>
</dbReference>
<keyword evidence="11" id="KW-1185">Reference proteome</keyword>
<proteinExistence type="inferred from homology"/>
<dbReference type="PANTHER" id="PTHR48022:SF2">
    <property type="entry name" value="PLASTIDIC GLUCOSE TRANSPORTER 4"/>
    <property type="match status" value="1"/>
</dbReference>
<name>A0A6H0XWX6_9PEZI</name>
<accession>A0A6H0XWX6</accession>
<evidence type="ECO:0000256" key="5">
    <source>
        <dbReference type="ARBA" id="ARBA00022989"/>
    </source>
</evidence>
<evidence type="ECO:0000259" key="9">
    <source>
        <dbReference type="PROSITE" id="PS50850"/>
    </source>
</evidence>
<dbReference type="InterPro" id="IPR020846">
    <property type="entry name" value="MFS_dom"/>
</dbReference>
<feature type="transmembrane region" description="Helical" evidence="8">
    <location>
        <begin position="442"/>
        <end position="463"/>
    </location>
</feature>
<comment type="subcellular location">
    <subcellularLocation>
        <location evidence="1">Membrane</location>
        <topology evidence="1">Multi-pass membrane protein</topology>
    </subcellularLocation>
</comment>
<evidence type="ECO:0000256" key="8">
    <source>
        <dbReference type="SAM" id="Phobius"/>
    </source>
</evidence>
<feature type="transmembrane region" description="Helical" evidence="8">
    <location>
        <begin position="92"/>
        <end position="118"/>
    </location>
</feature>
<feature type="transmembrane region" description="Helical" evidence="8">
    <location>
        <begin position="185"/>
        <end position="205"/>
    </location>
</feature>
<feature type="transmembrane region" description="Helical" evidence="8">
    <location>
        <begin position="276"/>
        <end position="295"/>
    </location>
</feature>
<dbReference type="GO" id="GO:0016020">
    <property type="term" value="C:membrane"/>
    <property type="evidence" value="ECO:0007669"/>
    <property type="project" value="UniProtKB-SubCell"/>
</dbReference>
<keyword evidence="6 8" id="KW-0472">Membrane</keyword>
<evidence type="ECO:0000256" key="7">
    <source>
        <dbReference type="RuleBase" id="RU003346"/>
    </source>
</evidence>
<keyword evidence="4 8" id="KW-0812">Transmembrane</keyword>
<dbReference type="Pfam" id="PF00083">
    <property type="entry name" value="Sugar_tr"/>
    <property type="match status" value="1"/>
</dbReference>
<evidence type="ECO:0000256" key="4">
    <source>
        <dbReference type="ARBA" id="ARBA00022692"/>
    </source>
</evidence>